<feature type="transmembrane region" description="Helical" evidence="1">
    <location>
        <begin position="47"/>
        <end position="64"/>
    </location>
</feature>
<dbReference type="AlphaFoldDB" id="A0A853IZY5"/>
<dbReference type="Proteomes" id="UP000589716">
    <property type="component" value="Unassembled WGS sequence"/>
</dbReference>
<feature type="transmembrane region" description="Helical" evidence="1">
    <location>
        <begin position="169"/>
        <end position="190"/>
    </location>
</feature>
<comment type="caution">
    <text evidence="3">The sequence shown here is derived from an EMBL/GenBank/DDBJ whole genome shotgun (WGS) entry which is preliminary data.</text>
</comment>
<sequence length="229" mass="24593">MLLATLALGGLLAFVGQTYQTGADAWQLFATWAALALVWALAVRRDAFWAVWLLITGLALALWSGDALFSPLQTLLGGRSSRSLLTPVLWVAVFLLPLALPRLRLLREGAATAPLSWRLAALMALGAWCAYAVFGLLMRDQLWQYFFNGLLVLGAAALAWALRPRDFVVLGLSVLALNVVVVGGFARLLLDGARGDSAGVTLLLTLIAAVCVGTSGTWLYRLQREEGQA</sequence>
<feature type="transmembrane region" description="Helical" evidence="1">
    <location>
        <begin position="143"/>
        <end position="162"/>
    </location>
</feature>
<protein>
    <submittedName>
        <fullName evidence="3">DUF2157 domain-containing protein</fullName>
    </submittedName>
</protein>
<dbReference type="EMBL" id="JACCKX010000004">
    <property type="protein sequence ID" value="NZA03527.1"/>
    <property type="molecule type" value="Genomic_DNA"/>
</dbReference>
<reference evidence="3 4" key="1">
    <citation type="submission" date="2020-07" db="EMBL/GenBank/DDBJ databases">
        <authorList>
            <person name="Maaloum M."/>
        </authorList>
    </citation>
    <scope>NUCLEOTIDE SEQUENCE [LARGE SCALE GENOMIC DNA]</scope>
    <source>
        <strain evidence="3 4">GCS-AN-3</strain>
    </source>
</reference>
<dbReference type="InterPro" id="IPR018677">
    <property type="entry name" value="DUF2157"/>
</dbReference>
<evidence type="ECO:0000256" key="1">
    <source>
        <dbReference type="SAM" id="Phobius"/>
    </source>
</evidence>
<feature type="domain" description="DUF2157" evidence="2">
    <location>
        <begin position="2"/>
        <end position="49"/>
    </location>
</feature>
<feature type="transmembrane region" description="Helical" evidence="1">
    <location>
        <begin position="26"/>
        <end position="42"/>
    </location>
</feature>
<evidence type="ECO:0000313" key="4">
    <source>
        <dbReference type="Proteomes" id="UP000589716"/>
    </source>
</evidence>
<feature type="transmembrane region" description="Helical" evidence="1">
    <location>
        <begin position="115"/>
        <end position="137"/>
    </location>
</feature>
<organism evidence="3 4">
    <name type="scientific">Ottowia beijingensis</name>
    <dbReference type="NCBI Taxonomy" id="1207057"/>
    <lineage>
        <taxon>Bacteria</taxon>
        <taxon>Pseudomonadati</taxon>
        <taxon>Pseudomonadota</taxon>
        <taxon>Betaproteobacteria</taxon>
        <taxon>Burkholderiales</taxon>
        <taxon>Comamonadaceae</taxon>
        <taxon>Ottowia</taxon>
    </lineage>
</organism>
<keyword evidence="1" id="KW-0472">Membrane</keyword>
<feature type="transmembrane region" description="Helical" evidence="1">
    <location>
        <begin position="202"/>
        <end position="220"/>
    </location>
</feature>
<accession>A0A853IZY5</accession>
<feature type="transmembrane region" description="Helical" evidence="1">
    <location>
        <begin position="84"/>
        <end position="103"/>
    </location>
</feature>
<proteinExistence type="predicted"/>
<keyword evidence="1" id="KW-1133">Transmembrane helix</keyword>
<dbReference type="Pfam" id="PF09925">
    <property type="entry name" value="DUF2157"/>
    <property type="match status" value="1"/>
</dbReference>
<name>A0A853IZY5_9BURK</name>
<evidence type="ECO:0000313" key="3">
    <source>
        <dbReference type="EMBL" id="NZA03527.1"/>
    </source>
</evidence>
<gene>
    <name evidence="3" type="ORF">H0I39_21130</name>
</gene>
<keyword evidence="4" id="KW-1185">Reference proteome</keyword>
<evidence type="ECO:0000259" key="2">
    <source>
        <dbReference type="Pfam" id="PF09925"/>
    </source>
</evidence>
<keyword evidence="1" id="KW-0812">Transmembrane</keyword>
<dbReference type="RefSeq" id="WP_180551936.1">
    <property type="nucleotide sequence ID" value="NZ_JACCKX010000004.1"/>
</dbReference>